<dbReference type="AlphaFoldDB" id="A0A7W7RGZ7"/>
<proteinExistence type="predicted"/>
<dbReference type="RefSeq" id="WP_184578591.1">
    <property type="nucleotide sequence ID" value="NZ_JACHJT010000001.1"/>
</dbReference>
<sequence length="121" mass="12759">MRIIVTGGRSYIAHQAIRDVLATYDATPPPILVHGAASGADRTAAQVATHVLGWPVEEHPADWKQHGRAAGPIRNAAMVSLGADILIAFPGGKGTADMTRRAQAAGIPVRRVTEHHMEGLS</sequence>
<organism evidence="2 3">
    <name type="scientific">Lipingzhangella halophila</name>
    <dbReference type="NCBI Taxonomy" id="1783352"/>
    <lineage>
        <taxon>Bacteria</taxon>
        <taxon>Bacillati</taxon>
        <taxon>Actinomycetota</taxon>
        <taxon>Actinomycetes</taxon>
        <taxon>Streptosporangiales</taxon>
        <taxon>Nocardiopsidaceae</taxon>
        <taxon>Lipingzhangella</taxon>
    </lineage>
</organism>
<reference evidence="2 3" key="1">
    <citation type="submission" date="2020-08" db="EMBL/GenBank/DDBJ databases">
        <title>Sequencing the genomes of 1000 actinobacteria strains.</title>
        <authorList>
            <person name="Klenk H.-P."/>
        </authorList>
    </citation>
    <scope>NUCLEOTIDE SEQUENCE [LARGE SCALE GENOMIC DNA]</scope>
    <source>
        <strain evidence="2 3">DSM 102030</strain>
    </source>
</reference>
<evidence type="ECO:0000313" key="3">
    <source>
        <dbReference type="Proteomes" id="UP000523007"/>
    </source>
</evidence>
<evidence type="ECO:0000259" key="1">
    <source>
        <dbReference type="Pfam" id="PF10686"/>
    </source>
</evidence>
<accession>A0A7W7RGZ7</accession>
<dbReference type="InterPro" id="IPR019627">
    <property type="entry name" value="YAcAr"/>
</dbReference>
<protein>
    <recommendedName>
        <fullName evidence="1">YspA cpYpsA-related SLOG domain-containing protein</fullName>
    </recommendedName>
</protein>
<dbReference type="Pfam" id="PF10686">
    <property type="entry name" value="YAcAr"/>
    <property type="match status" value="1"/>
</dbReference>
<dbReference type="Proteomes" id="UP000523007">
    <property type="component" value="Unassembled WGS sequence"/>
</dbReference>
<evidence type="ECO:0000313" key="2">
    <source>
        <dbReference type="EMBL" id="MBB4931818.1"/>
    </source>
</evidence>
<dbReference type="EMBL" id="JACHJT010000001">
    <property type="protein sequence ID" value="MBB4931818.1"/>
    <property type="molecule type" value="Genomic_DNA"/>
</dbReference>
<gene>
    <name evidence="2" type="ORF">F4561_002638</name>
</gene>
<comment type="caution">
    <text evidence="2">The sequence shown here is derived from an EMBL/GenBank/DDBJ whole genome shotgun (WGS) entry which is preliminary data.</text>
</comment>
<dbReference type="SUPFAM" id="SSF102405">
    <property type="entry name" value="MCP/YpsA-like"/>
    <property type="match status" value="1"/>
</dbReference>
<feature type="domain" description="YspA cpYpsA-related SLOG" evidence="1">
    <location>
        <begin position="1"/>
        <end position="66"/>
    </location>
</feature>
<name>A0A7W7RGZ7_9ACTN</name>
<keyword evidence="3" id="KW-1185">Reference proteome</keyword>